<sequence>MLIVANRRLCSISRSATVWKVLLAVLGLVLIQAAAVACAATYSQKITTPTFSRDPCDFKNITCEWRRYANGANTVIINNYEYRDFYSSERTEMIREIRERKRSRTGTKTTILGTVEITLNDGYESLNPVNETRIKSEMDRWISFYKVDGIFFILPSPLNCASSKVMSNLVKYVRDHSKSPSGQRVTIADWSVYDSAQVEGLECYLKTTPSVDIFFTFIGNSANYEKYVPRPYMRKYSATRWYHVVGDEALGKLFSTVRKSKANHAGRVFVIDKKIEYYNYDVSEWTTKK</sequence>
<evidence type="ECO:0000313" key="1">
    <source>
        <dbReference type="EMBL" id="KAL3676376.1"/>
    </source>
</evidence>
<evidence type="ECO:0000313" key="2">
    <source>
        <dbReference type="Proteomes" id="UP001633002"/>
    </source>
</evidence>
<reference evidence="1 2" key="1">
    <citation type="submission" date="2024-09" db="EMBL/GenBank/DDBJ databases">
        <title>Chromosome-scale assembly of Riccia sorocarpa.</title>
        <authorList>
            <person name="Paukszto L."/>
        </authorList>
    </citation>
    <scope>NUCLEOTIDE SEQUENCE [LARGE SCALE GENOMIC DNA]</scope>
    <source>
        <strain evidence="1">LP-2024</strain>
        <tissue evidence="1">Aerial parts of the thallus</tissue>
    </source>
</reference>
<dbReference type="AlphaFoldDB" id="A0ABD3GER2"/>
<accession>A0ABD3GER2</accession>
<name>A0ABD3GER2_9MARC</name>
<protein>
    <submittedName>
        <fullName evidence="1">Uncharacterized protein</fullName>
    </submittedName>
</protein>
<dbReference type="Proteomes" id="UP001633002">
    <property type="component" value="Unassembled WGS sequence"/>
</dbReference>
<comment type="caution">
    <text evidence="1">The sequence shown here is derived from an EMBL/GenBank/DDBJ whole genome shotgun (WGS) entry which is preliminary data.</text>
</comment>
<gene>
    <name evidence="1" type="ORF">R1sor_026324</name>
</gene>
<organism evidence="1 2">
    <name type="scientific">Riccia sorocarpa</name>
    <dbReference type="NCBI Taxonomy" id="122646"/>
    <lineage>
        <taxon>Eukaryota</taxon>
        <taxon>Viridiplantae</taxon>
        <taxon>Streptophyta</taxon>
        <taxon>Embryophyta</taxon>
        <taxon>Marchantiophyta</taxon>
        <taxon>Marchantiopsida</taxon>
        <taxon>Marchantiidae</taxon>
        <taxon>Marchantiales</taxon>
        <taxon>Ricciaceae</taxon>
        <taxon>Riccia</taxon>
    </lineage>
</organism>
<proteinExistence type="predicted"/>
<dbReference type="EMBL" id="JBJQOH010000008">
    <property type="protein sequence ID" value="KAL3676376.1"/>
    <property type="molecule type" value="Genomic_DNA"/>
</dbReference>
<keyword evidence="2" id="KW-1185">Reference proteome</keyword>